<dbReference type="PRINTS" id="PR00176">
    <property type="entry name" value="NANEUSMPORT"/>
</dbReference>
<name>A0A926E7G0_9FIRM</name>
<dbReference type="PROSITE" id="PS50267">
    <property type="entry name" value="NA_NEUROTRAN_SYMP_3"/>
    <property type="match status" value="1"/>
</dbReference>
<keyword evidence="3 6" id="KW-0812">Transmembrane</keyword>
<evidence type="ECO:0000256" key="2">
    <source>
        <dbReference type="ARBA" id="ARBA00022448"/>
    </source>
</evidence>
<feature type="transmembrane region" description="Helical" evidence="7">
    <location>
        <begin position="431"/>
        <end position="453"/>
    </location>
</feature>
<keyword evidence="5 7" id="KW-0472">Membrane</keyword>
<evidence type="ECO:0000256" key="1">
    <source>
        <dbReference type="ARBA" id="ARBA00004141"/>
    </source>
</evidence>
<feature type="transmembrane region" description="Helical" evidence="7">
    <location>
        <begin position="89"/>
        <end position="109"/>
    </location>
</feature>
<keyword evidence="9" id="KW-1185">Reference proteome</keyword>
<dbReference type="InterPro" id="IPR000175">
    <property type="entry name" value="Na/ntran_symport"/>
</dbReference>
<dbReference type="GO" id="GO:0016020">
    <property type="term" value="C:membrane"/>
    <property type="evidence" value="ECO:0007669"/>
    <property type="project" value="UniProtKB-SubCell"/>
</dbReference>
<dbReference type="RefSeq" id="WP_249296309.1">
    <property type="nucleotide sequence ID" value="NZ_JACRSV010000007.1"/>
</dbReference>
<evidence type="ECO:0000256" key="3">
    <source>
        <dbReference type="ARBA" id="ARBA00022692"/>
    </source>
</evidence>
<sequence>MAKTTKAHSRGQFTSTLGFIMASAGAAVGLGNLWKFPYVAGKSGGGLFLILYLVFIVVLGVPIMLTEMTLGRHTQLNAVGAYRKLNKKWTFVGAVGVLCAFIILSYYSVVGGWVMKYILGYLQGGNFGGDTVAYYQNFVASPVEPVIWHLVFMALCALVVIGGVAKGIEKASKFMLPGLFILLIVIAIRSVTLDGAVEGLKFFFVPDFHAVDSFPRLANTIVQAMGQVFFSLSLGLGITITYGSYLKRDSNMVKDSTMVCGLDTLCALLSGIAILPAVFALLGPEQLQAGPGLIFQTLPAVFASMPFGKIFGFLFFVLVFFAAATSAISLLEVVVSFLIDTFHWPRIKAAVLMAALMGAIGVVASLSMGVWKDVTIGGMNFFDALGFLTDKILMPISGFCMCLFVGYIWGIRNAAAEIQIGNTKGFRWQKLYGIVIRYVAPVLIGVIFVMGFVTL</sequence>
<evidence type="ECO:0000256" key="5">
    <source>
        <dbReference type="ARBA" id="ARBA00023136"/>
    </source>
</evidence>
<feature type="transmembrane region" description="Helical" evidence="7">
    <location>
        <begin position="258"/>
        <end position="282"/>
    </location>
</feature>
<comment type="similarity">
    <text evidence="6">Belongs to the sodium:neurotransmitter symporter (SNF) (TC 2.A.22) family.</text>
</comment>
<evidence type="ECO:0000256" key="7">
    <source>
        <dbReference type="SAM" id="Phobius"/>
    </source>
</evidence>
<organism evidence="8 9">
    <name type="scientific">Fumia xinanensis</name>
    <dbReference type="NCBI Taxonomy" id="2763659"/>
    <lineage>
        <taxon>Bacteria</taxon>
        <taxon>Bacillati</taxon>
        <taxon>Bacillota</taxon>
        <taxon>Clostridia</taxon>
        <taxon>Eubacteriales</taxon>
        <taxon>Oscillospiraceae</taxon>
        <taxon>Fumia</taxon>
    </lineage>
</organism>
<dbReference type="Pfam" id="PF00209">
    <property type="entry name" value="SNF"/>
    <property type="match status" value="2"/>
</dbReference>
<proteinExistence type="inferred from homology"/>
<dbReference type="NCBIfam" id="NF037979">
    <property type="entry name" value="Na_transp"/>
    <property type="match status" value="1"/>
</dbReference>
<reference evidence="8" key="1">
    <citation type="submission" date="2020-08" db="EMBL/GenBank/DDBJ databases">
        <title>Genome public.</title>
        <authorList>
            <person name="Liu C."/>
            <person name="Sun Q."/>
        </authorList>
    </citation>
    <scope>NUCLEOTIDE SEQUENCE</scope>
    <source>
        <strain evidence="8">NSJ-33</strain>
    </source>
</reference>
<evidence type="ECO:0000313" key="9">
    <source>
        <dbReference type="Proteomes" id="UP000610760"/>
    </source>
</evidence>
<dbReference type="InterPro" id="IPR037272">
    <property type="entry name" value="SNS_sf"/>
</dbReference>
<evidence type="ECO:0000256" key="4">
    <source>
        <dbReference type="ARBA" id="ARBA00022989"/>
    </source>
</evidence>
<comment type="caution">
    <text evidence="8">The sequence shown here is derived from an EMBL/GenBank/DDBJ whole genome shotgun (WGS) entry which is preliminary data.</text>
</comment>
<dbReference type="CDD" id="cd10336">
    <property type="entry name" value="SLC6sbd_Tyt1-Like"/>
    <property type="match status" value="1"/>
</dbReference>
<feature type="transmembrane region" description="Helical" evidence="7">
    <location>
        <begin position="392"/>
        <end position="410"/>
    </location>
</feature>
<evidence type="ECO:0000313" key="8">
    <source>
        <dbReference type="EMBL" id="MBC8561003.1"/>
    </source>
</evidence>
<dbReference type="EMBL" id="JACRSV010000007">
    <property type="protein sequence ID" value="MBC8561003.1"/>
    <property type="molecule type" value="Genomic_DNA"/>
</dbReference>
<keyword evidence="4 7" id="KW-1133">Transmembrane helix</keyword>
<keyword evidence="6" id="KW-0769">Symport</keyword>
<gene>
    <name evidence="8" type="ORF">H8710_13145</name>
</gene>
<keyword evidence="2 6" id="KW-0813">Transport</keyword>
<feature type="transmembrane region" description="Helical" evidence="7">
    <location>
        <begin position="351"/>
        <end position="372"/>
    </location>
</feature>
<dbReference type="AlphaFoldDB" id="A0A926E7G0"/>
<feature type="transmembrane region" description="Helical" evidence="7">
    <location>
        <begin position="146"/>
        <end position="165"/>
    </location>
</feature>
<evidence type="ECO:0000256" key="6">
    <source>
        <dbReference type="RuleBase" id="RU003732"/>
    </source>
</evidence>
<accession>A0A926E7G0</accession>
<feature type="transmembrane region" description="Helical" evidence="7">
    <location>
        <begin position="310"/>
        <end position="339"/>
    </location>
</feature>
<dbReference type="Proteomes" id="UP000610760">
    <property type="component" value="Unassembled WGS sequence"/>
</dbReference>
<dbReference type="PANTHER" id="PTHR42948">
    <property type="entry name" value="TRANSPORTER"/>
    <property type="match status" value="1"/>
</dbReference>
<dbReference type="PANTHER" id="PTHR42948:SF1">
    <property type="entry name" value="TRANSPORTER"/>
    <property type="match status" value="1"/>
</dbReference>
<feature type="transmembrane region" description="Helical" evidence="7">
    <location>
        <begin position="12"/>
        <end position="34"/>
    </location>
</feature>
<feature type="transmembrane region" description="Helical" evidence="7">
    <location>
        <begin position="174"/>
        <end position="192"/>
    </location>
</feature>
<dbReference type="GO" id="GO:0015293">
    <property type="term" value="F:symporter activity"/>
    <property type="evidence" value="ECO:0007669"/>
    <property type="project" value="UniProtKB-KW"/>
</dbReference>
<feature type="transmembrane region" description="Helical" evidence="7">
    <location>
        <begin position="46"/>
        <end position="68"/>
    </location>
</feature>
<protein>
    <recommendedName>
        <fullName evidence="6">Transporter</fullName>
    </recommendedName>
</protein>
<dbReference type="SUPFAM" id="SSF161070">
    <property type="entry name" value="SNF-like"/>
    <property type="match status" value="1"/>
</dbReference>
<feature type="transmembrane region" description="Helical" evidence="7">
    <location>
        <begin position="224"/>
        <end position="246"/>
    </location>
</feature>
<dbReference type="PROSITE" id="PS00610">
    <property type="entry name" value="NA_NEUROTRAN_SYMP_1"/>
    <property type="match status" value="1"/>
</dbReference>
<comment type="subcellular location">
    <subcellularLocation>
        <location evidence="1">Membrane</location>
        <topology evidence="1">Multi-pass membrane protein</topology>
    </subcellularLocation>
</comment>
<dbReference type="InterPro" id="IPR047218">
    <property type="entry name" value="YocR/YhdH-like"/>
</dbReference>